<feature type="domain" description="Peptidase M24" evidence="2">
    <location>
        <begin position="194"/>
        <end position="404"/>
    </location>
</feature>
<name>A0ABR3QQN0_9PLEO</name>
<proteinExistence type="predicted"/>
<dbReference type="InterPro" id="IPR029149">
    <property type="entry name" value="Creatin/AminoP/Spt16_N"/>
</dbReference>
<dbReference type="Proteomes" id="UP001521785">
    <property type="component" value="Unassembled WGS sequence"/>
</dbReference>
<reference evidence="4 5" key="1">
    <citation type="submission" date="2024-02" db="EMBL/GenBank/DDBJ databases">
        <title>De novo assembly and annotation of 12 fungi associated with fruit tree decline syndrome in Ontario, Canada.</title>
        <authorList>
            <person name="Sulman M."/>
            <person name="Ellouze W."/>
            <person name="Ilyukhin E."/>
        </authorList>
    </citation>
    <scope>NUCLEOTIDE SEQUENCE [LARGE SCALE GENOMIC DNA]</scope>
    <source>
        <strain evidence="4 5">M42-189</strain>
    </source>
</reference>
<dbReference type="Pfam" id="PF01321">
    <property type="entry name" value="Creatinase_N"/>
    <property type="match status" value="1"/>
</dbReference>
<dbReference type="PANTHER" id="PTHR46112">
    <property type="entry name" value="AMINOPEPTIDASE"/>
    <property type="match status" value="1"/>
</dbReference>
<keyword evidence="5" id="KW-1185">Reference proteome</keyword>
<sequence>MGHYFDWNAERKAAGLDELINRAPQNDMIDHKAMRAYRRASIRAEMAKRGVDAVVLCDGVNIRYATGTRNMQIWSGRNAPARYLLLTQERSILFEFAGCAHLAIGFEDTVDEVRIAKGAQFNLDRDIEKKERNWAKEMGDLIKELLGRDSGVTVGLERMNAGIGITMTELGFKIVDAQVAVELAKSIKCSEEIQCIKESLRATERGVAMLRDAIKPGQTEAELWSVLHKAVIERDGDYVETRLLNAGKRSVPWFQETSNAVIEENTLICLDTDVVGCHGYYSDFSRTFHAGPGEPTASQKQLYKDAYEMLNHNISVLKPNMTFKEFADAAWVIPEKYWKHRYFAIAHGVGMTCEFPYLYSARDFDEFGYDGVIEPGMTLSIEAYLSEEGGTEGVKLEDQILITETGIERLSQFPFEEALLS</sequence>
<dbReference type="Pfam" id="PF00557">
    <property type="entry name" value="Peptidase_M24"/>
    <property type="match status" value="1"/>
</dbReference>
<feature type="domain" description="Creatinase N-terminal" evidence="3">
    <location>
        <begin position="38"/>
        <end position="93"/>
    </location>
</feature>
<dbReference type="InterPro" id="IPR050659">
    <property type="entry name" value="Peptidase_M24B"/>
</dbReference>
<evidence type="ECO:0000259" key="2">
    <source>
        <dbReference type="Pfam" id="PF00557"/>
    </source>
</evidence>
<gene>
    <name evidence="4" type="ORF">SLS60_010060</name>
</gene>
<accession>A0ABR3QQN0</accession>
<dbReference type="PANTHER" id="PTHR46112:SF2">
    <property type="entry name" value="XAA-PRO AMINOPEPTIDASE P-RELATED"/>
    <property type="match status" value="1"/>
</dbReference>
<dbReference type="InterPro" id="IPR000587">
    <property type="entry name" value="Creatinase_N"/>
</dbReference>
<organism evidence="4 5">
    <name type="scientific">Paraconiothyrium brasiliense</name>
    <dbReference type="NCBI Taxonomy" id="300254"/>
    <lineage>
        <taxon>Eukaryota</taxon>
        <taxon>Fungi</taxon>
        <taxon>Dikarya</taxon>
        <taxon>Ascomycota</taxon>
        <taxon>Pezizomycotina</taxon>
        <taxon>Dothideomycetes</taxon>
        <taxon>Pleosporomycetidae</taxon>
        <taxon>Pleosporales</taxon>
        <taxon>Massarineae</taxon>
        <taxon>Didymosphaeriaceae</taxon>
        <taxon>Paraconiothyrium</taxon>
    </lineage>
</organism>
<protein>
    <recommendedName>
        <fullName evidence="1">Probable Xaa-Pro aminopeptidase P</fullName>
    </recommendedName>
</protein>
<evidence type="ECO:0000313" key="4">
    <source>
        <dbReference type="EMBL" id="KAL1594303.1"/>
    </source>
</evidence>
<comment type="caution">
    <text evidence="4">The sequence shown here is derived from an EMBL/GenBank/DDBJ whole genome shotgun (WGS) entry which is preliminary data.</text>
</comment>
<dbReference type="InterPro" id="IPR036005">
    <property type="entry name" value="Creatinase/aminopeptidase-like"/>
</dbReference>
<dbReference type="EMBL" id="JAKJXO020000017">
    <property type="protein sequence ID" value="KAL1594303.1"/>
    <property type="molecule type" value="Genomic_DNA"/>
</dbReference>
<evidence type="ECO:0000313" key="5">
    <source>
        <dbReference type="Proteomes" id="UP001521785"/>
    </source>
</evidence>
<dbReference type="InterPro" id="IPR000994">
    <property type="entry name" value="Pept_M24"/>
</dbReference>
<evidence type="ECO:0000256" key="1">
    <source>
        <dbReference type="ARBA" id="ARBA00020658"/>
    </source>
</evidence>
<dbReference type="SUPFAM" id="SSF55920">
    <property type="entry name" value="Creatinase/aminopeptidase"/>
    <property type="match status" value="1"/>
</dbReference>
<dbReference type="Gene3D" id="3.40.350.10">
    <property type="entry name" value="Creatinase/prolidase N-terminal domain"/>
    <property type="match status" value="1"/>
</dbReference>
<dbReference type="Gene3D" id="3.90.230.10">
    <property type="entry name" value="Creatinase/methionine aminopeptidase superfamily"/>
    <property type="match status" value="1"/>
</dbReference>
<dbReference type="CDD" id="cd01066">
    <property type="entry name" value="APP_MetAP"/>
    <property type="match status" value="1"/>
</dbReference>
<evidence type="ECO:0000259" key="3">
    <source>
        <dbReference type="Pfam" id="PF01321"/>
    </source>
</evidence>
<dbReference type="SUPFAM" id="SSF53092">
    <property type="entry name" value="Creatinase/prolidase N-terminal domain"/>
    <property type="match status" value="1"/>
</dbReference>